<evidence type="ECO:0000313" key="9">
    <source>
        <dbReference type="Proteomes" id="UP000095094"/>
    </source>
</evidence>
<evidence type="ECO:0000256" key="2">
    <source>
        <dbReference type="ARBA" id="ARBA00023015"/>
    </source>
</evidence>
<evidence type="ECO:0000256" key="1">
    <source>
        <dbReference type="ARBA" id="ARBA00023012"/>
    </source>
</evidence>
<feature type="modified residue" description="4-aspartylphosphate" evidence="5">
    <location>
        <position position="51"/>
    </location>
</feature>
<feature type="domain" description="HTH luxR-type" evidence="6">
    <location>
        <begin position="125"/>
        <end position="190"/>
    </location>
</feature>
<organism evidence="8 9">
    <name type="scientific">Enterococcus termitis</name>
    <dbReference type="NCBI Taxonomy" id="332950"/>
    <lineage>
        <taxon>Bacteria</taxon>
        <taxon>Bacillati</taxon>
        <taxon>Bacillota</taxon>
        <taxon>Bacilli</taxon>
        <taxon>Lactobacillales</taxon>
        <taxon>Enterococcaceae</taxon>
        <taxon>Enterococcus</taxon>
    </lineage>
</organism>
<dbReference type="SUPFAM" id="SSF46894">
    <property type="entry name" value="C-terminal effector domain of the bipartite response regulators"/>
    <property type="match status" value="1"/>
</dbReference>
<dbReference type="InterPro" id="IPR016032">
    <property type="entry name" value="Sig_transdc_resp-reg_C-effctor"/>
</dbReference>
<dbReference type="GO" id="GO:0000160">
    <property type="term" value="P:phosphorelay signal transduction system"/>
    <property type="evidence" value="ECO:0007669"/>
    <property type="project" value="UniProtKB-KW"/>
</dbReference>
<dbReference type="InterPro" id="IPR011006">
    <property type="entry name" value="CheY-like_superfamily"/>
</dbReference>
<feature type="domain" description="Response regulatory" evidence="7">
    <location>
        <begin position="2"/>
        <end position="116"/>
    </location>
</feature>
<evidence type="ECO:0000256" key="3">
    <source>
        <dbReference type="ARBA" id="ARBA00023125"/>
    </source>
</evidence>
<dbReference type="OrthoDB" id="188043at2"/>
<keyword evidence="5" id="KW-0597">Phosphoprotein</keyword>
<dbReference type="PRINTS" id="PR00038">
    <property type="entry name" value="HTHLUXR"/>
</dbReference>
<protein>
    <submittedName>
        <fullName evidence="8">DNA-binding response regulator</fullName>
    </submittedName>
</protein>
<dbReference type="Pfam" id="PF00072">
    <property type="entry name" value="Response_reg"/>
    <property type="match status" value="1"/>
</dbReference>
<gene>
    <name evidence="8" type="ORF">BCR25_16620</name>
</gene>
<dbReference type="PANTHER" id="PTHR45566:SF1">
    <property type="entry name" value="HTH-TYPE TRANSCRIPTIONAL REGULATOR YHJB-RELATED"/>
    <property type="match status" value="1"/>
</dbReference>
<evidence type="ECO:0000256" key="5">
    <source>
        <dbReference type="PROSITE-ProRule" id="PRU00169"/>
    </source>
</evidence>
<dbReference type="RefSeq" id="WP_069662664.1">
    <property type="nucleotide sequence ID" value="NZ_JBHUJJ010000001.1"/>
</dbReference>
<dbReference type="GO" id="GO:0003677">
    <property type="term" value="F:DNA binding"/>
    <property type="evidence" value="ECO:0007669"/>
    <property type="project" value="UniProtKB-KW"/>
</dbReference>
<dbReference type="Gene3D" id="1.10.10.10">
    <property type="entry name" value="Winged helix-like DNA-binding domain superfamily/Winged helix DNA-binding domain"/>
    <property type="match status" value="1"/>
</dbReference>
<keyword evidence="1" id="KW-0902">Two-component regulatory system</keyword>
<dbReference type="CDD" id="cd06170">
    <property type="entry name" value="LuxR_C_like"/>
    <property type="match status" value="1"/>
</dbReference>
<dbReference type="InterPro" id="IPR036388">
    <property type="entry name" value="WH-like_DNA-bd_sf"/>
</dbReference>
<comment type="caution">
    <text evidence="8">The sequence shown here is derived from an EMBL/GenBank/DDBJ whole genome shotgun (WGS) entry which is preliminary data.</text>
</comment>
<dbReference type="SMART" id="SM00448">
    <property type="entry name" value="REC"/>
    <property type="match status" value="1"/>
</dbReference>
<dbReference type="PROSITE" id="PS50110">
    <property type="entry name" value="RESPONSE_REGULATORY"/>
    <property type="match status" value="1"/>
</dbReference>
<name>A0A1E5H0X5_9ENTE</name>
<keyword evidence="4" id="KW-0804">Transcription</keyword>
<dbReference type="Pfam" id="PF00196">
    <property type="entry name" value="GerE"/>
    <property type="match status" value="1"/>
</dbReference>
<evidence type="ECO:0000259" key="7">
    <source>
        <dbReference type="PROSITE" id="PS50110"/>
    </source>
</evidence>
<keyword evidence="3 8" id="KW-0238">DNA-binding</keyword>
<dbReference type="InterPro" id="IPR000792">
    <property type="entry name" value="Tscrpt_reg_LuxR_C"/>
</dbReference>
<evidence type="ECO:0000313" key="8">
    <source>
        <dbReference type="EMBL" id="OEG18445.1"/>
    </source>
</evidence>
<dbReference type="InterPro" id="IPR051015">
    <property type="entry name" value="EvgA-like"/>
</dbReference>
<dbReference type="AlphaFoldDB" id="A0A1E5H0X5"/>
<dbReference type="SUPFAM" id="SSF52172">
    <property type="entry name" value="CheY-like"/>
    <property type="match status" value="1"/>
</dbReference>
<dbReference type="PROSITE" id="PS50043">
    <property type="entry name" value="HTH_LUXR_2"/>
    <property type="match status" value="1"/>
</dbReference>
<dbReference type="InterPro" id="IPR001789">
    <property type="entry name" value="Sig_transdc_resp-reg_receiver"/>
</dbReference>
<dbReference type="PANTHER" id="PTHR45566">
    <property type="entry name" value="HTH-TYPE TRANSCRIPTIONAL REGULATOR YHJB-RELATED"/>
    <property type="match status" value="1"/>
</dbReference>
<dbReference type="SMART" id="SM00421">
    <property type="entry name" value="HTH_LUXR"/>
    <property type="match status" value="1"/>
</dbReference>
<dbReference type="Gene3D" id="3.40.50.2300">
    <property type="match status" value="1"/>
</dbReference>
<sequence>MKVYLLDDHSLFSKSLEIAFQSKSISISSFIEPSSLFSRMENVRPDIVVLDIHIGEFNGFDISKEVLEKFPSQKIVFLSGFDLIEYKNEAIKSGAWAILNKNLTIEDLHDNLIKVYSGTNLLPKSLNSIDLLTEREKEILKLAAEGITQQKIADCLHISRRTVNNHLLSVYDKLDVNSTVSAIIQAIELGIIRVKGY</sequence>
<proteinExistence type="predicted"/>
<keyword evidence="2" id="KW-0805">Transcription regulation</keyword>
<keyword evidence="9" id="KW-1185">Reference proteome</keyword>
<dbReference type="Proteomes" id="UP000095094">
    <property type="component" value="Unassembled WGS sequence"/>
</dbReference>
<accession>A0A1E5H0X5</accession>
<evidence type="ECO:0000259" key="6">
    <source>
        <dbReference type="PROSITE" id="PS50043"/>
    </source>
</evidence>
<evidence type="ECO:0000256" key="4">
    <source>
        <dbReference type="ARBA" id="ARBA00023163"/>
    </source>
</evidence>
<reference evidence="9" key="1">
    <citation type="submission" date="2016-09" db="EMBL/GenBank/DDBJ databases">
        <authorList>
            <person name="Gulvik C.A."/>
        </authorList>
    </citation>
    <scope>NUCLEOTIDE SEQUENCE [LARGE SCALE GENOMIC DNA]</scope>
    <source>
        <strain evidence="9">LMG 8895</strain>
    </source>
</reference>
<dbReference type="GO" id="GO:0006355">
    <property type="term" value="P:regulation of DNA-templated transcription"/>
    <property type="evidence" value="ECO:0007669"/>
    <property type="project" value="InterPro"/>
</dbReference>
<dbReference type="EMBL" id="MIJY01000006">
    <property type="protein sequence ID" value="OEG18445.1"/>
    <property type="molecule type" value="Genomic_DNA"/>
</dbReference>